<sequence length="646" mass="72467">MTVRFRIDALGLDTTEGSVEYRFTSDLTVLAGPTGVGKTTLLELIKFGFGANAILAPVAVEHVESVTLEVRIGDERLRLTRSLDKAKRAIVRVTDLITRERLQDHHIGDKRQPALNTLLMRCLGLPDDMRAAAGGNSTREGARITFADILTYLYIPQGEINRDIAHSQESYREPKRKAVFELLFGLTDREILALRSAFSRLKGEIDIAETQHDTVVQFLRDSGTSGREEAELAFERAQTAQQEAESSLVRLRESIDPVTDRETQTLRDLLTEAERGLADTRAAETDLTRGHAQYTAERRRVQADLDRLDRMREAGQRLADIEFTVCPRCMQSLRTRSVPANACRLCLQDDSAVPDQGHDQYEVRQLTEQLLEMDRQLDALVNQREAVSRAVADRQQLIAHLTTMLDSRTEQRVTPRLQAFSDASQQVAKAKAEQQHWEAILRQWDAVADLQAATDQLRTDRENVRSRIDHARRALELRHAEIIEEISEEFDATVRAIGIPSITTASVDSEKYLPVLNGKIFSKDNQLSGGVTTATQVAYWCSLLAVAMRHPETTYPAFLLIDSPRLALNTATNLTAAMYRRLTTQVGVLAGRLQIIIADNELPDTYRGHYAQVDFDYRHPTVSTVDHPGPANVTPIHETTSNETTD</sequence>
<comment type="caution">
    <text evidence="6">The sequence shown here is derived from an EMBL/GenBank/DDBJ whole genome shotgun (WGS) entry which is preliminary data.</text>
</comment>
<evidence type="ECO:0000313" key="7">
    <source>
        <dbReference type="Proteomes" id="UP000241118"/>
    </source>
</evidence>
<evidence type="ECO:0000256" key="1">
    <source>
        <dbReference type="ARBA" id="ARBA00006930"/>
    </source>
</evidence>
<dbReference type="RefSeq" id="WP_106619852.1">
    <property type="nucleotide sequence ID" value="NZ_PYAX01000020.1"/>
</dbReference>
<dbReference type="PANTHER" id="PTHR32114">
    <property type="entry name" value="ABC TRANSPORTER ABCH.3"/>
    <property type="match status" value="1"/>
</dbReference>
<feature type="region of interest" description="Disordered" evidence="4">
    <location>
        <begin position="626"/>
        <end position="646"/>
    </location>
</feature>
<dbReference type="InterPro" id="IPR038729">
    <property type="entry name" value="Rad50/SbcC_AAA"/>
</dbReference>
<comment type="similarity">
    <text evidence="1">Belongs to the SMC family. SbcC subfamily.</text>
</comment>
<dbReference type="Gene3D" id="3.40.50.300">
    <property type="entry name" value="P-loop containing nucleotide triphosphate hydrolases"/>
    <property type="match status" value="1"/>
</dbReference>
<dbReference type="InterPro" id="IPR027417">
    <property type="entry name" value="P-loop_NTPase"/>
</dbReference>
<dbReference type="Proteomes" id="UP000241118">
    <property type="component" value="Unassembled WGS sequence"/>
</dbReference>
<name>A0A2P8HZ78_SACCR</name>
<reference evidence="6 7" key="1">
    <citation type="submission" date="2018-03" db="EMBL/GenBank/DDBJ databases">
        <title>Genomic Encyclopedia of Type Strains, Phase III (KMG-III): the genomes of soil and plant-associated and newly described type strains.</title>
        <authorList>
            <person name="Whitman W."/>
        </authorList>
    </citation>
    <scope>NUCLEOTIDE SEQUENCE [LARGE SCALE GENOMIC DNA]</scope>
    <source>
        <strain evidence="6 7">CGMCC 4.7097</strain>
    </source>
</reference>
<evidence type="ECO:0000256" key="3">
    <source>
        <dbReference type="ARBA" id="ARBA00013368"/>
    </source>
</evidence>
<dbReference type="Pfam" id="PF13476">
    <property type="entry name" value="AAA_23"/>
    <property type="match status" value="1"/>
</dbReference>
<dbReference type="GO" id="GO:0006302">
    <property type="term" value="P:double-strand break repair"/>
    <property type="evidence" value="ECO:0007669"/>
    <property type="project" value="InterPro"/>
</dbReference>
<feature type="compositionally biased region" description="Polar residues" evidence="4">
    <location>
        <begin position="637"/>
        <end position="646"/>
    </location>
</feature>
<comment type="subunit">
    <text evidence="2">Heterodimer of SbcC and SbcD.</text>
</comment>
<dbReference type="PANTHER" id="PTHR32114:SF2">
    <property type="entry name" value="ABC TRANSPORTER ABCH.3"/>
    <property type="match status" value="1"/>
</dbReference>
<evidence type="ECO:0000256" key="2">
    <source>
        <dbReference type="ARBA" id="ARBA00011322"/>
    </source>
</evidence>
<dbReference type="EMBL" id="PYAX01000020">
    <property type="protein sequence ID" value="PSL51538.1"/>
    <property type="molecule type" value="Genomic_DNA"/>
</dbReference>
<dbReference type="GO" id="GO:0016887">
    <property type="term" value="F:ATP hydrolysis activity"/>
    <property type="evidence" value="ECO:0007669"/>
    <property type="project" value="InterPro"/>
</dbReference>
<feature type="domain" description="Rad50/SbcC-type AAA" evidence="5">
    <location>
        <begin position="21"/>
        <end position="116"/>
    </location>
</feature>
<gene>
    <name evidence="6" type="ORF">B0I31_12072</name>
</gene>
<evidence type="ECO:0000313" key="6">
    <source>
        <dbReference type="EMBL" id="PSL51538.1"/>
    </source>
</evidence>
<keyword evidence="7" id="KW-1185">Reference proteome</keyword>
<protein>
    <recommendedName>
        <fullName evidence="3">Nuclease SbcCD subunit C</fullName>
    </recommendedName>
</protein>
<evidence type="ECO:0000256" key="4">
    <source>
        <dbReference type="SAM" id="MobiDB-lite"/>
    </source>
</evidence>
<dbReference type="OrthoDB" id="580980at2"/>
<accession>A0A2P8HZ78</accession>
<organism evidence="6 7">
    <name type="scientific">Saccharothrix carnea</name>
    <dbReference type="NCBI Taxonomy" id="1280637"/>
    <lineage>
        <taxon>Bacteria</taxon>
        <taxon>Bacillati</taxon>
        <taxon>Actinomycetota</taxon>
        <taxon>Actinomycetes</taxon>
        <taxon>Pseudonocardiales</taxon>
        <taxon>Pseudonocardiaceae</taxon>
        <taxon>Saccharothrix</taxon>
    </lineage>
</organism>
<proteinExistence type="inferred from homology"/>
<dbReference type="AlphaFoldDB" id="A0A2P8HZ78"/>
<evidence type="ECO:0000259" key="5">
    <source>
        <dbReference type="Pfam" id="PF13476"/>
    </source>
</evidence>
<dbReference type="SUPFAM" id="SSF52540">
    <property type="entry name" value="P-loop containing nucleoside triphosphate hydrolases"/>
    <property type="match status" value="1"/>
</dbReference>